<dbReference type="AlphaFoldDB" id="A0A382IHN3"/>
<accession>A0A382IHN3</accession>
<sequence length="84" mass="8890">MVQELQTIGFDATASSSQLCAMTGGNDPAPECAEFMEGAVFLPVYGGIPDHTLDWMATVLRNHQTTSAPVPVDEPELTPVALAE</sequence>
<name>A0A382IHN3_9ZZZZ</name>
<evidence type="ECO:0000313" key="1">
    <source>
        <dbReference type="EMBL" id="SVB98845.1"/>
    </source>
</evidence>
<organism evidence="1">
    <name type="scientific">marine metagenome</name>
    <dbReference type="NCBI Taxonomy" id="408172"/>
    <lineage>
        <taxon>unclassified sequences</taxon>
        <taxon>metagenomes</taxon>
        <taxon>ecological metagenomes</taxon>
    </lineage>
</organism>
<gene>
    <name evidence="1" type="ORF">METZ01_LOCUS251699</name>
</gene>
<reference evidence="1" key="1">
    <citation type="submission" date="2018-05" db="EMBL/GenBank/DDBJ databases">
        <authorList>
            <person name="Lanie J.A."/>
            <person name="Ng W.-L."/>
            <person name="Kazmierczak K.M."/>
            <person name="Andrzejewski T.M."/>
            <person name="Davidsen T.M."/>
            <person name="Wayne K.J."/>
            <person name="Tettelin H."/>
            <person name="Glass J.I."/>
            <person name="Rusch D."/>
            <person name="Podicherti R."/>
            <person name="Tsui H.-C.T."/>
            <person name="Winkler M.E."/>
        </authorList>
    </citation>
    <scope>NUCLEOTIDE SEQUENCE</scope>
</reference>
<dbReference type="EMBL" id="UINC01067306">
    <property type="protein sequence ID" value="SVB98845.1"/>
    <property type="molecule type" value="Genomic_DNA"/>
</dbReference>
<proteinExistence type="predicted"/>
<protein>
    <submittedName>
        <fullName evidence="1">Uncharacterized protein</fullName>
    </submittedName>
</protein>